<dbReference type="PANTHER" id="PTHR31806">
    <property type="entry name" value="PURINE-CYTOSINE PERMEASE FCY2-RELATED"/>
    <property type="match status" value="1"/>
</dbReference>
<feature type="transmembrane region" description="Helical" evidence="9">
    <location>
        <begin position="300"/>
        <end position="319"/>
    </location>
</feature>
<dbReference type="RefSeq" id="WP_070351384.1">
    <property type="nucleotide sequence ID" value="NZ_CP043474.1"/>
</dbReference>
<feature type="transmembrane region" description="Helical" evidence="9">
    <location>
        <begin position="184"/>
        <end position="204"/>
    </location>
</feature>
<dbReference type="Gene3D" id="1.10.4160.10">
    <property type="entry name" value="Hydantoin permease"/>
    <property type="match status" value="1"/>
</dbReference>
<feature type="transmembrane region" description="Helical" evidence="9">
    <location>
        <begin position="119"/>
        <end position="139"/>
    </location>
</feature>
<dbReference type="InterPro" id="IPR001248">
    <property type="entry name" value="Pur-cyt_permease"/>
</dbReference>
<keyword evidence="5 9" id="KW-1133">Transmembrane helix</keyword>
<feature type="transmembrane region" description="Helical" evidence="9">
    <location>
        <begin position="224"/>
        <end position="246"/>
    </location>
</feature>
<dbReference type="Proteomes" id="UP000178953">
    <property type="component" value="Unassembled WGS sequence"/>
</dbReference>
<dbReference type="GO" id="GO:0005886">
    <property type="term" value="C:plasma membrane"/>
    <property type="evidence" value="ECO:0007669"/>
    <property type="project" value="TreeGrafter"/>
</dbReference>
<dbReference type="Pfam" id="PF02133">
    <property type="entry name" value="Transp_cyt_pur"/>
    <property type="match status" value="1"/>
</dbReference>
<evidence type="ECO:0000256" key="5">
    <source>
        <dbReference type="ARBA" id="ARBA00022989"/>
    </source>
</evidence>
<evidence type="ECO:0000256" key="4">
    <source>
        <dbReference type="ARBA" id="ARBA00022692"/>
    </source>
</evidence>
<name>A0A1E8QBH8_9MYCO</name>
<evidence type="ECO:0000256" key="8">
    <source>
        <dbReference type="SAM" id="MobiDB-lite"/>
    </source>
</evidence>
<feature type="transmembrane region" description="Helical" evidence="9">
    <location>
        <begin position="151"/>
        <end position="177"/>
    </location>
</feature>
<dbReference type="OrthoDB" id="9809167at2"/>
<evidence type="ECO:0000256" key="2">
    <source>
        <dbReference type="ARBA" id="ARBA00008974"/>
    </source>
</evidence>
<accession>A0A1E8QBH8</accession>
<dbReference type="InterPro" id="IPR026030">
    <property type="entry name" value="Pur-cyt_permease_Fcy2/21/22"/>
</dbReference>
<comment type="similarity">
    <text evidence="2 7">Belongs to the purine-cytosine permease (2.A.39) family.</text>
</comment>
<feature type="transmembrane region" description="Helical" evidence="9">
    <location>
        <begin position="420"/>
        <end position="438"/>
    </location>
</feature>
<comment type="subcellular location">
    <subcellularLocation>
        <location evidence="1">Membrane</location>
        <topology evidence="1">Multi-pass membrane protein</topology>
    </subcellularLocation>
</comment>
<dbReference type="PANTHER" id="PTHR31806:SF1">
    <property type="entry name" value="PURINE-CYTOSINE PERMEASE FCY2-RELATED"/>
    <property type="match status" value="1"/>
</dbReference>
<protein>
    <submittedName>
        <fullName evidence="10">Cytosine permease</fullName>
    </submittedName>
</protein>
<evidence type="ECO:0000256" key="7">
    <source>
        <dbReference type="PIRNR" id="PIRNR002744"/>
    </source>
</evidence>
<feature type="transmembrane region" description="Helical" evidence="9">
    <location>
        <begin position="369"/>
        <end position="388"/>
    </location>
</feature>
<dbReference type="GO" id="GO:0022857">
    <property type="term" value="F:transmembrane transporter activity"/>
    <property type="evidence" value="ECO:0007669"/>
    <property type="project" value="InterPro"/>
</dbReference>
<feature type="region of interest" description="Disordered" evidence="8">
    <location>
        <begin position="1"/>
        <end position="31"/>
    </location>
</feature>
<evidence type="ECO:0000313" key="11">
    <source>
        <dbReference type="Proteomes" id="UP000178953"/>
    </source>
</evidence>
<feature type="transmembrane region" description="Helical" evidence="9">
    <location>
        <begin position="54"/>
        <end position="75"/>
    </location>
</feature>
<evidence type="ECO:0000256" key="9">
    <source>
        <dbReference type="SAM" id="Phobius"/>
    </source>
</evidence>
<feature type="transmembrane region" description="Helical" evidence="9">
    <location>
        <begin position="450"/>
        <end position="472"/>
    </location>
</feature>
<evidence type="ECO:0000313" key="10">
    <source>
        <dbReference type="EMBL" id="OFJ55394.1"/>
    </source>
</evidence>
<gene>
    <name evidence="10" type="ORF">BEL07_01665</name>
</gene>
<reference evidence="10 11" key="1">
    <citation type="submission" date="2016-09" db="EMBL/GenBank/DDBJ databases">
        <title>genome sequence of Mycobacterium sp. 739 SCH.</title>
        <authorList>
            <person name="Greninger A.L."/>
            <person name="Qin X."/>
            <person name="Jerome K."/>
            <person name="Vora S."/>
            <person name="Quinn K."/>
        </authorList>
    </citation>
    <scope>NUCLEOTIDE SEQUENCE [LARGE SCALE GENOMIC DNA]</scope>
    <source>
        <strain evidence="10 11">SCH</strain>
    </source>
</reference>
<feature type="transmembrane region" description="Helical" evidence="9">
    <location>
        <begin position="339"/>
        <end position="357"/>
    </location>
</feature>
<evidence type="ECO:0000256" key="1">
    <source>
        <dbReference type="ARBA" id="ARBA00004141"/>
    </source>
</evidence>
<organism evidence="10 11">
    <name type="scientific">Mycolicibacterium grossiae</name>
    <dbReference type="NCBI Taxonomy" id="1552759"/>
    <lineage>
        <taxon>Bacteria</taxon>
        <taxon>Bacillati</taxon>
        <taxon>Actinomycetota</taxon>
        <taxon>Actinomycetes</taxon>
        <taxon>Mycobacteriales</taxon>
        <taxon>Mycobacteriaceae</taxon>
        <taxon>Mycolicibacterium</taxon>
    </lineage>
</organism>
<feature type="transmembrane region" description="Helical" evidence="9">
    <location>
        <begin position="258"/>
        <end position="280"/>
    </location>
</feature>
<dbReference type="EMBL" id="MCHX01000003">
    <property type="protein sequence ID" value="OFJ55394.1"/>
    <property type="molecule type" value="Genomic_DNA"/>
</dbReference>
<keyword evidence="11" id="KW-1185">Reference proteome</keyword>
<feature type="compositionally biased region" description="Low complexity" evidence="8">
    <location>
        <begin position="477"/>
        <end position="487"/>
    </location>
</feature>
<dbReference type="PIRSF" id="PIRSF002744">
    <property type="entry name" value="Pur-cyt_permease"/>
    <property type="match status" value="1"/>
</dbReference>
<feature type="region of interest" description="Disordered" evidence="8">
    <location>
        <begin position="477"/>
        <end position="497"/>
    </location>
</feature>
<comment type="caution">
    <text evidence="10">The sequence shown here is derived from an EMBL/GenBank/DDBJ whole genome shotgun (WGS) entry which is preliminary data.</text>
</comment>
<evidence type="ECO:0000256" key="6">
    <source>
        <dbReference type="ARBA" id="ARBA00023136"/>
    </source>
</evidence>
<keyword evidence="6 7" id="KW-0472">Membrane</keyword>
<keyword evidence="4 9" id="KW-0812">Transmembrane</keyword>
<proteinExistence type="inferred from homology"/>
<sequence>MTERPLTQTPPPSSALSAPPFSGRTPAGAGDLRVETHGIAPIPLDRRYGSPRRLFTVWFAPQVNMTGVFTGALAITLGLGFWLGMLAMVIGTVLGSLVVGYLSTWGPRTGTAQLPTGRMAFGGTVVLPAALQWLSSIAWDALVGLFGGEALAALLGIPFWAAVLIVLGVQGVVGFFGYELIHRLQAVLTVVLLATFVVFAVRLVGGHDVVVPATVTGADLVGAFVLEVTIALSLSVSWASYAADFSRYLPADSSPLRVFGYSFAGIAVAYTFIQGIGVAAGELVSEHSVEGVQSVMGGGVIGALALAIIALASVGSGVMNDYSGSLALQTLGVRLRRPVSSVVVTVAAFALILWLHAADTATRFQDVLLLIGYWIPGFVAVVVIDWVLRLRRRTVVSGADVGSGVAVVDPAVERTGRADAVAALVAFVVAYVAAVPFMNTTLIQGPVALAWHGADVAYFVDFAVALVLYGGYRWSRRPSSVSTPVTPASEPARDGEE</sequence>
<dbReference type="AlphaFoldDB" id="A0A1E8QBH8"/>
<evidence type="ECO:0000256" key="3">
    <source>
        <dbReference type="ARBA" id="ARBA00022448"/>
    </source>
</evidence>
<keyword evidence="3 7" id="KW-0813">Transport</keyword>
<feature type="transmembrane region" description="Helical" evidence="9">
    <location>
        <begin position="81"/>
        <end position="107"/>
    </location>
</feature>